<dbReference type="PANTHER" id="PTHR39607">
    <property type="entry name" value="XANTHOCILLIN BIOSYNTHESIS CLUSTER TRANSCRIPTION FACTOR XANC-RELATED"/>
    <property type="match status" value="1"/>
</dbReference>
<evidence type="ECO:0000256" key="1">
    <source>
        <dbReference type="SAM" id="MobiDB-lite"/>
    </source>
</evidence>
<feature type="compositionally biased region" description="Polar residues" evidence="1">
    <location>
        <begin position="128"/>
        <end position="141"/>
    </location>
</feature>
<feature type="region of interest" description="Disordered" evidence="1">
    <location>
        <begin position="35"/>
        <end position="64"/>
    </location>
</feature>
<name>A0A9N9VT51_9HYPO</name>
<accession>A0A9N9VT51</accession>
<dbReference type="OrthoDB" id="194358at2759"/>
<evidence type="ECO:0000313" key="3">
    <source>
        <dbReference type="Proteomes" id="UP000696573"/>
    </source>
</evidence>
<reference evidence="2" key="1">
    <citation type="submission" date="2021-10" db="EMBL/GenBank/DDBJ databases">
        <authorList>
            <person name="Piombo E."/>
        </authorList>
    </citation>
    <scope>NUCLEOTIDE SEQUENCE</scope>
</reference>
<dbReference type="CDD" id="cd14688">
    <property type="entry name" value="bZIP_YAP"/>
    <property type="match status" value="1"/>
</dbReference>
<feature type="compositionally biased region" description="Polar residues" evidence="1">
    <location>
        <begin position="51"/>
        <end position="61"/>
    </location>
</feature>
<comment type="caution">
    <text evidence="2">The sequence shown here is derived from an EMBL/GenBank/DDBJ whole genome shotgun (WGS) entry which is preliminary data.</text>
</comment>
<feature type="non-terminal residue" evidence="2">
    <location>
        <position position="1"/>
    </location>
</feature>
<dbReference type="Proteomes" id="UP000696573">
    <property type="component" value="Unassembled WGS sequence"/>
</dbReference>
<feature type="region of interest" description="Disordered" evidence="1">
    <location>
        <begin position="121"/>
        <end position="174"/>
    </location>
</feature>
<dbReference type="InterPro" id="IPR052635">
    <property type="entry name" value="Sec_Metab_Biosynth_Reg"/>
</dbReference>
<feature type="compositionally biased region" description="Polar residues" evidence="1">
    <location>
        <begin position="152"/>
        <end position="168"/>
    </location>
</feature>
<dbReference type="AlphaFoldDB" id="A0A9N9VT51"/>
<dbReference type="PANTHER" id="PTHR39607:SF1">
    <property type="entry name" value="B-ZIP TRANSCRIPTION FACTOR (EUROFUNG)"/>
    <property type="match status" value="1"/>
</dbReference>
<feature type="region of interest" description="Disordered" evidence="1">
    <location>
        <begin position="309"/>
        <end position="332"/>
    </location>
</feature>
<evidence type="ECO:0008006" key="4">
    <source>
        <dbReference type="Google" id="ProtNLM"/>
    </source>
</evidence>
<proteinExistence type="predicted"/>
<protein>
    <recommendedName>
        <fullName evidence="4">BZIP domain-containing protein</fullName>
    </recommendedName>
</protein>
<keyword evidence="3" id="KW-1185">Reference proteome</keyword>
<evidence type="ECO:0000313" key="2">
    <source>
        <dbReference type="EMBL" id="CAH0029944.1"/>
    </source>
</evidence>
<dbReference type="EMBL" id="CABFNQ020000740">
    <property type="protein sequence ID" value="CAH0029944.1"/>
    <property type="molecule type" value="Genomic_DNA"/>
</dbReference>
<organism evidence="2 3">
    <name type="scientific">Clonostachys rhizophaga</name>
    <dbReference type="NCBI Taxonomy" id="160324"/>
    <lineage>
        <taxon>Eukaryota</taxon>
        <taxon>Fungi</taxon>
        <taxon>Dikarya</taxon>
        <taxon>Ascomycota</taxon>
        <taxon>Pezizomycotina</taxon>
        <taxon>Sordariomycetes</taxon>
        <taxon>Hypocreomycetidae</taxon>
        <taxon>Hypocreales</taxon>
        <taxon>Bionectriaceae</taxon>
        <taxon>Clonostachys</taxon>
    </lineage>
</organism>
<sequence length="332" mass="36790">PTLTSSSMLATYTTRQQPTFTMPMFTMPQHSAQATFTRTSPPAPRQYCGRGTSSAFSSSANPDEDWTKISDLAERRRIQNRIAQRNYRKLQTRSPVLDSGAIRLTQVVLVGKKLKRRLEDLERRAGSPDSTDSQKTNSSTPEIKRAAVTKASLKQETPPSKSIPQMQFTPPMESNDEFFLPPTYDSRERSHTPPMFPYSNATYPAPDDITLMAPYGSSQSYQPIVTGSESYPSYMAPTTTMASTMPPMTHFSDAIKRESYSSENGIASSGYSYPTYYSVVDMNNNGSYAQSNPHTPPLTHSYDHSAPCSESGYEYPTTPLSMPGSPGLVQQM</sequence>
<gene>
    <name evidence="2" type="ORF">CRHIZ90672A_00003245</name>
</gene>